<dbReference type="AlphaFoldDB" id="A0AAD7TUL2"/>
<keyword evidence="3" id="KW-1185">Reference proteome</keyword>
<feature type="transmembrane region" description="Helical" evidence="1">
    <location>
        <begin position="32"/>
        <end position="57"/>
    </location>
</feature>
<dbReference type="Proteomes" id="UP001215151">
    <property type="component" value="Unassembled WGS sequence"/>
</dbReference>
<keyword evidence="1" id="KW-0812">Transmembrane</keyword>
<feature type="transmembrane region" description="Helical" evidence="1">
    <location>
        <begin position="191"/>
        <end position="219"/>
    </location>
</feature>
<feature type="transmembrane region" description="Helical" evidence="1">
    <location>
        <begin position="231"/>
        <end position="252"/>
    </location>
</feature>
<keyword evidence="1" id="KW-0472">Membrane</keyword>
<evidence type="ECO:0000313" key="2">
    <source>
        <dbReference type="EMBL" id="KAJ8481862.1"/>
    </source>
</evidence>
<gene>
    <name evidence="2" type="ORF">ONZ51_g5731</name>
</gene>
<keyword evidence="1" id="KW-1133">Transmembrane helix</keyword>
<dbReference type="EMBL" id="JAPEVG010000127">
    <property type="protein sequence ID" value="KAJ8481862.1"/>
    <property type="molecule type" value="Genomic_DNA"/>
</dbReference>
<organism evidence="2 3">
    <name type="scientific">Trametes cubensis</name>
    <dbReference type="NCBI Taxonomy" id="1111947"/>
    <lineage>
        <taxon>Eukaryota</taxon>
        <taxon>Fungi</taxon>
        <taxon>Dikarya</taxon>
        <taxon>Basidiomycota</taxon>
        <taxon>Agaricomycotina</taxon>
        <taxon>Agaricomycetes</taxon>
        <taxon>Polyporales</taxon>
        <taxon>Polyporaceae</taxon>
        <taxon>Trametes</taxon>
    </lineage>
</organism>
<sequence length="341" mass="37285">MSGDLNESNAFLVGTWLQLIAMGKYQLPPFDIAFPQFTIIYLEGAYLVYLPQCAVLVMKNFKRDRSFMVPVTCLLFFAAAMTDLVLSLVMAHKAYYIHGSQLPDPDAIYGDPAATLSLIKNAATVFIVILSDAIIIYRAFVLWDRNHFVIIVPTGLFLCDVAFGILTVWTLAKASRGDDIDTVAAGLARTFFIITFVLNLFCSAMICYKLWLVFSLFPVGYVAGPSAAAQLFDVLVQSAALYCATLLLIIVTNCVKSNLFFVFLGPLPSIAAYVFSAILVGAGDSVRGKYPTLMTSLRTIKKRRSGSSGLPLAINVEVDFERVVDSERVSVAEAASEDALK</sequence>
<feature type="transmembrane region" description="Helical" evidence="1">
    <location>
        <begin position="258"/>
        <end position="280"/>
    </location>
</feature>
<proteinExistence type="predicted"/>
<name>A0AAD7TUL2_9APHY</name>
<evidence type="ECO:0008006" key="4">
    <source>
        <dbReference type="Google" id="ProtNLM"/>
    </source>
</evidence>
<accession>A0AAD7TUL2</accession>
<feature type="transmembrane region" description="Helical" evidence="1">
    <location>
        <begin position="122"/>
        <end position="141"/>
    </location>
</feature>
<comment type="caution">
    <text evidence="2">The sequence shown here is derived from an EMBL/GenBank/DDBJ whole genome shotgun (WGS) entry which is preliminary data.</text>
</comment>
<evidence type="ECO:0000313" key="3">
    <source>
        <dbReference type="Proteomes" id="UP001215151"/>
    </source>
</evidence>
<reference evidence="2" key="1">
    <citation type="submission" date="2022-11" db="EMBL/GenBank/DDBJ databases">
        <title>Genome Sequence of Cubamyces cubensis.</title>
        <authorList>
            <person name="Buettner E."/>
        </authorList>
    </citation>
    <scope>NUCLEOTIDE SEQUENCE</scope>
    <source>
        <strain evidence="2">MPL-01</strain>
    </source>
</reference>
<protein>
    <recommendedName>
        <fullName evidence="4">Transmembrane protein</fullName>
    </recommendedName>
</protein>
<feature type="transmembrane region" description="Helical" evidence="1">
    <location>
        <begin position="148"/>
        <end position="171"/>
    </location>
</feature>
<evidence type="ECO:0000256" key="1">
    <source>
        <dbReference type="SAM" id="Phobius"/>
    </source>
</evidence>
<feature type="transmembrane region" description="Helical" evidence="1">
    <location>
        <begin position="69"/>
        <end position="91"/>
    </location>
</feature>